<evidence type="ECO:0000313" key="7">
    <source>
        <dbReference type="EMBL" id="PSK85093.1"/>
    </source>
</evidence>
<dbReference type="Gene3D" id="3.30.1330.30">
    <property type="match status" value="1"/>
</dbReference>
<evidence type="ECO:0000256" key="3">
    <source>
        <dbReference type="ARBA" id="ARBA00022679"/>
    </source>
</evidence>
<dbReference type="PANTHER" id="PTHR43191:SF2">
    <property type="entry name" value="RRNA METHYLTRANSFERASE 3, MITOCHONDRIAL"/>
    <property type="match status" value="1"/>
</dbReference>
<keyword evidence="3 7" id="KW-0808">Transferase</keyword>
<reference evidence="7 8" key="1">
    <citation type="submission" date="2018-03" db="EMBL/GenBank/DDBJ databases">
        <title>Genomic Encyclopedia of Archaeal and Bacterial Type Strains, Phase II (KMG-II): from individual species to whole genera.</title>
        <authorList>
            <person name="Goeker M."/>
        </authorList>
    </citation>
    <scope>NUCLEOTIDE SEQUENCE [LARGE SCALE GENOMIC DNA]</scope>
    <source>
        <strain evidence="7 8">DSM 27267</strain>
    </source>
</reference>
<dbReference type="SUPFAM" id="SSF75217">
    <property type="entry name" value="alpha/beta knot"/>
    <property type="match status" value="1"/>
</dbReference>
<dbReference type="CDD" id="cd18109">
    <property type="entry name" value="SpoU-like_RNA-MTase"/>
    <property type="match status" value="1"/>
</dbReference>
<evidence type="ECO:0000313" key="6">
    <source>
        <dbReference type="EMBL" id="GET23635.1"/>
    </source>
</evidence>
<accession>A0A2P8CJH9</accession>
<feature type="domain" description="MRM3-like substrate binding" evidence="5">
    <location>
        <begin position="5"/>
        <end position="88"/>
    </location>
</feature>
<sequence length="259" mass="28842">MLSKNKIKQLRSLHLKKFRRSEGLFVAEGQKLVLDLLDSKMEVKEVFCTPELISTVEGKGFNPKNIHSSELADLKKISQLKSSPDIVATVQIPENSLSWEEIAGDLCLALDGVQDPGNLGTIIRLADWFGIRNILCSEDTVDLYNPKTVQATMGAIARIRLHYGNLTGYLQRANEMEIPVYGTFLEGQNIYSAPLSPNGIIVMGNEGKGISESVEPFIQHKIHIPNFPANRETSESLNVAMATSITCSEFRRRMMPRKP</sequence>
<proteinExistence type="inferred from homology"/>
<dbReference type="Pfam" id="PF22435">
    <property type="entry name" value="MRM3-like_sub_bind"/>
    <property type="match status" value="1"/>
</dbReference>
<dbReference type="Pfam" id="PF00588">
    <property type="entry name" value="SpoU_methylase"/>
    <property type="match status" value="1"/>
</dbReference>
<dbReference type="AlphaFoldDB" id="A0A2P8CJH9"/>
<dbReference type="RefSeq" id="WP_106540162.1">
    <property type="nucleotide sequence ID" value="NZ_BLAU01000001.1"/>
</dbReference>
<dbReference type="EMBL" id="PYGC01000001">
    <property type="protein sequence ID" value="PSK85093.1"/>
    <property type="molecule type" value="Genomic_DNA"/>
</dbReference>
<dbReference type="GO" id="GO:0006396">
    <property type="term" value="P:RNA processing"/>
    <property type="evidence" value="ECO:0007669"/>
    <property type="project" value="InterPro"/>
</dbReference>
<dbReference type="Proteomes" id="UP000396862">
    <property type="component" value="Unassembled WGS sequence"/>
</dbReference>
<reference evidence="6 9" key="2">
    <citation type="submission" date="2019-10" db="EMBL/GenBank/DDBJ databases">
        <title>Prolixibacter strains distinguished by the presence of nitrate reductase genes were adept at nitrate-dependent anaerobic corrosion of metallic iron and carbon steel.</title>
        <authorList>
            <person name="Iino T."/>
            <person name="Shono N."/>
            <person name="Ito K."/>
            <person name="Nakamura R."/>
            <person name="Sueoka K."/>
            <person name="Harayama S."/>
            <person name="Ohkuma M."/>
        </authorList>
    </citation>
    <scope>NUCLEOTIDE SEQUENCE [LARGE SCALE GENOMIC DNA]</scope>
    <source>
        <strain evidence="6 9">MIC1-1</strain>
    </source>
</reference>
<feature type="domain" description="tRNA/rRNA methyltransferase SpoU type" evidence="4">
    <location>
        <begin position="106"/>
        <end position="247"/>
    </location>
</feature>
<gene>
    <name evidence="7" type="ORF">CLV93_10145</name>
    <name evidence="6" type="ORF">JCM18694_38810</name>
</gene>
<dbReference type="InterPro" id="IPR029026">
    <property type="entry name" value="tRNA_m1G_MTases_N"/>
</dbReference>
<dbReference type="InterPro" id="IPR029028">
    <property type="entry name" value="Alpha/beta_knot_MTases"/>
</dbReference>
<keyword evidence="9" id="KW-1185">Reference proteome</keyword>
<dbReference type="Gene3D" id="3.40.1280.10">
    <property type="match status" value="1"/>
</dbReference>
<dbReference type="InterPro" id="IPR029064">
    <property type="entry name" value="Ribosomal_eL30-like_sf"/>
</dbReference>
<organism evidence="7 8">
    <name type="scientific">Prolixibacter denitrificans</name>
    <dbReference type="NCBI Taxonomy" id="1541063"/>
    <lineage>
        <taxon>Bacteria</taxon>
        <taxon>Pseudomonadati</taxon>
        <taxon>Bacteroidota</taxon>
        <taxon>Bacteroidia</taxon>
        <taxon>Marinilabiliales</taxon>
        <taxon>Prolixibacteraceae</taxon>
        <taxon>Prolixibacter</taxon>
    </lineage>
</organism>
<protein>
    <submittedName>
        <fullName evidence="6 7">RNA methyltransferase</fullName>
    </submittedName>
</protein>
<dbReference type="SUPFAM" id="SSF55315">
    <property type="entry name" value="L30e-like"/>
    <property type="match status" value="1"/>
</dbReference>
<dbReference type="OrthoDB" id="9785673at2"/>
<keyword evidence="2 7" id="KW-0489">Methyltransferase</keyword>
<comment type="caution">
    <text evidence="7">The sequence shown here is derived from an EMBL/GenBank/DDBJ whole genome shotgun (WGS) entry which is preliminary data.</text>
</comment>
<comment type="similarity">
    <text evidence="1">Belongs to the class IV-like SAM-binding methyltransferase superfamily. RNA methyltransferase TrmH family.</text>
</comment>
<evidence type="ECO:0000256" key="2">
    <source>
        <dbReference type="ARBA" id="ARBA00022603"/>
    </source>
</evidence>
<dbReference type="InterPro" id="IPR051259">
    <property type="entry name" value="rRNA_Methyltransferase"/>
</dbReference>
<name>A0A2P8CJH9_9BACT</name>
<evidence type="ECO:0000259" key="5">
    <source>
        <dbReference type="Pfam" id="PF22435"/>
    </source>
</evidence>
<dbReference type="GO" id="GO:0008173">
    <property type="term" value="F:RNA methyltransferase activity"/>
    <property type="evidence" value="ECO:0007669"/>
    <property type="project" value="InterPro"/>
</dbReference>
<dbReference type="InterPro" id="IPR001537">
    <property type="entry name" value="SpoU_MeTrfase"/>
</dbReference>
<evidence type="ECO:0000259" key="4">
    <source>
        <dbReference type="Pfam" id="PF00588"/>
    </source>
</evidence>
<dbReference type="Proteomes" id="UP000240621">
    <property type="component" value="Unassembled WGS sequence"/>
</dbReference>
<dbReference type="PANTHER" id="PTHR43191">
    <property type="entry name" value="RRNA METHYLTRANSFERASE 3"/>
    <property type="match status" value="1"/>
</dbReference>
<dbReference type="GO" id="GO:0032259">
    <property type="term" value="P:methylation"/>
    <property type="evidence" value="ECO:0007669"/>
    <property type="project" value="UniProtKB-KW"/>
</dbReference>
<dbReference type="EMBL" id="BLAU01000001">
    <property type="protein sequence ID" value="GET23635.1"/>
    <property type="molecule type" value="Genomic_DNA"/>
</dbReference>
<evidence type="ECO:0000256" key="1">
    <source>
        <dbReference type="ARBA" id="ARBA00007228"/>
    </source>
</evidence>
<dbReference type="InterPro" id="IPR053888">
    <property type="entry name" value="MRM3-like_sub_bind"/>
</dbReference>
<evidence type="ECO:0000313" key="9">
    <source>
        <dbReference type="Proteomes" id="UP000396862"/>
    </source>
</evidence>
<evidence type="ECO:0000313" key="8">
    <source>
        <dbReference type="Proteomes" id="UP000240621"/>
    </source>
</evidence>
<dbReference type="GO" id="GO:0003723">
    <property type="term" value="F:RNA binding"/>
    <property type="evidence" value="ECO:0007669"/>
    <property type="project" value="InterPro"/>
</dbReference>